<feature type="DNA-binding region" description="H-T-H motif" evidence="2">
    <location>
        <begin position="32"/>
        <end position="51"/>
    </location>
</feature>
<gene>
    <name evidence="4" type="ORF">GB993_08990</name>
</gene>
<dbReference type="OrthoDB" id="9810250at2"/>
<dbReference type="Proteomes" id="UP000449209">
    <property type="component" value="Unassembled WGS sequence"/>
</dbReference>
<dbReference type="InterPro" id="IPR009057">
    <property type="entry name" value="Homeodomain-like_sf"/>
</dbReference>
<reference evidence="4 5" key="1">
    <citation type="journal article" date="2019" name="Appl. Environ. Microbiol.">
        <title>Genetic determinants of hydroxycinnamic acid metabolism in heterofermentative lactobacilli.</title>
        <authorList>
            <person name="Gaur G."/>
            <person name="Oh J.H."/>
            <person name="Filannino P."/>
            <person name="Gobbetti M."/>
            <person name="van Pijkeren J.P."/>
            <person name="Ganzle M.G."/>
        </authorList>
    </citation>
    <scope>NUCLEOTIDE SEQUENCE [LARGE SCALE GENOMIC DNA]</scope>
    <source>
        <strain evidence="4 5">C5</strain>
    </source>
</reference>
<sequence>MNEQDLRVRKTKRALVNAMMNMLRHRSFTSVTIKGLCDESLINRATFYKHYQNKDDLLYDMLNSLTVDSHTISARALLTKPFTTSPMVITEPLGEIITKQQTDLKFYGVYRQFFYNYYMNLFKSIQFNRTIPKPLIAYTLVNNIFSFMAWQKDFQLHSSADEMDRLYNEMFKMSDICKD</sequence>
<evidence type="ECO:0000313" key="4">
    <source>
        <dbReference type="EMBL" id="MYV17637.1"/>
    </source>
</evidence>
<dbReference type="PANTHER" id="PTHR43479">
    <property type="entry name" value="ACREF/ENVCD OPERON REPRESSOR-RELATED"/>
    <property type="match status" value="1"/>
</dbReference>
<dbReference type="PANTHER" id="PTHR43479:SF16">
    <property type="entry name" value="HTH TETR-TYPE DOMAIN-CONTAINING PROTEIN"/>
    <property type="match status" value="1"/>
</dbReference>
<dbReference type="EMBL" id="WEZQ01000017">
    <property type="protein sequence ID" value="MYV17637.1"/>
    <property type="molecule type" value="Genomic_DNA"/>
</dbReference>
<dbReference type="Gene3D" id="1.10.357.10">
    <property type="entry name" value="Tetracycline Repressor, domain 2"/>
    <property type="match status" value="1"/>
</dbReference>
<dbReference type="RefSeq" id="WP_161004006.1">
    <property type="nucleotide sequence ID" value="NZ_WEZQ01000017.1"/>
</dbReference>
<dbReference type="PROSITE" id="PS50977">
    <property type="entry name" value="HTH_TETR_2"/>
    <property type="match status" value="1"/>
</dbReference>
<evidence type="ECO:0000259" key="3">
    <source>
        <dbReference type="PROSITE" id="PS50977"/>
    </source>
</evidence>
<comment type="caution">
    <text evidence="4">The sequence shown here is derived from an EMBL/GenBank/DDBJ whole genome shotgun (WGS) entry which is preliminary data.</text>
</comment>
<evidence type="ECO:0000256" key="1">
    <source>
        <dbReference type="ARBA" id="ARBA00023125"/>
    </source>
</evidence>
<keyword evidence="1 2" id="KW-0238">DNA-binding</keyword>
<evidence type="ECO:0000313" key="5">
    <source>
        <dbReference type="Proteomes" id="UP000449209"/>
    </source>
</evidence>
<protein>
    <submittedName>
        <fullName evidence="4">TetR family transcriptional regulator</fullName>
    </submittedName>
</protein>
<dbReference type="AlphaFoldDB" id="A0A6N9I4B4"/>
<dbReference type="GO" id="GO:0003677">
    <property type="term" value="F:DNA binding"/>
    <property type="evidence" value="ECO:0007669"/>
    <property type="project" value="UniProtKB-UniRule"/>
</dbReference>
<accession>A0A6N9I4B4</accession>
<proteinExistence type="predicted"/>
<dbReference type="SUPFAM" id="SSF46689">
    <property type="entry name" value="Homeodomain-like"/>
    <property type="match status" value="1"/>
</dbReference>
<name>A0A6N9I4B4_9LACO</name>
<organism evidence="4 5">
    <name type="scientific">Furfurilactobacillus milii</name>
    <dbReference type="NCBI Taxonomy" id="2888272"/>
    <lineage>
        <taxon>Bacteria</taxon>
        <taxon>Bacillati</taxon>
        <taxon>Bacillota</taxon>
        <taxon>Bacilli</taxon>
        <taxon>Lactobacillales</taxon>
        <taxon>Lactobacillaceae</taxon>
        <taxon>Furfurilactobacillus</taxon>
    </lineage>
</organism>
<dbReference type="Pfam" id="PF00440">
    <property type="entry name" value="TetR_N"/>
    <property type="match status" value="1"/>
</dbReference>
<dbReference type="InterPro" id="IPR050624">
    <property type="entry name" value="HTH-type_Tx_Regulator"/>
</dbReference>
<dbReference type="InterPro" id="IPR001647">
    <property type="entry name" value="HTH_TetR"/>
</dbReference>
<feature type="domain" description="HTH tetR-type" evidence="3">
    <location>
        <begin position="9"/>
        <end position="69"/>
    </location>
</feature>
<evidence type="ECO:0000256" key="2">
    <source>
        <dbReference type="PROSITE-ProRule" id="PRU00335"/>
    </source>
</evidence>